<dbReference type="Proteomes" id="UP001333818">
    <property type="component" value="Unassembled WGS sequence"/>
</dbReference>
<evidence type="ECO:0000313" key="7">
    <source>
        <dbReference type="Proteomes" id="UP001333818"/>
    </source>
</evidence>
<dbReference type="GO" id="GO:0004252">
    <property type="term" value="F:serine-type endopeptidase activity"/>
    <property type="evidence" value="ECO:0007669"/>
    <property type="project" value="InterPro"/>
</dbReference>
<dbReference type="SUPFAM" id="SSF52743">
    <property type="entry name" value="Subtilisin-like"/>
    <property type="match status" value="1"/>
</dbReference>
<keyword evidence="2" id="KW-0378">Hydrolase</keyword>
<dbReference type="InterPro" id="IPR036852">
    <property type="entry name" value="Peptidase_S8/S53_dom_sf"/>
</dbReference>
<gene>
    <name evidence="6" type="ORF">V2H45_00185</name>
</gene>
<protein>
    <submittedName>
        <fullName evidence="6">S8 family serine peptidase</fullName>
    </submittedName>
</protein>
<evidence type="ECO:0000256" key="1">
    <source>
        <dbReference type="ARBA" id="ARBA00022670"/>
    </source>
</evidence>
<organism evidence="6 7">
    <name type="scientific">Tumidithrix elongata BACA0141</name>
    <dbReference type="NCBI Taxonomy" id="2716417"/>
    <lineage>
        <taxon>Bacteria</taxon>
        <taxon>Bacillati</taxon>
        <taxon>Cyanobacteriota</taxon>
        <taxon>Cyanophyceae</taxon>
        <taxon>Pseudanabaenales</taxon>
        <taxon>Pseudanabaenaceae</taxon>
        <taxon>Tumidithrix</taxon>
        <taxon>Tumidithrix elongata</taxon>
    </lineage>
</organism>
<name>A0AAW9PW70_9CYAN</name>
<dbReference type="InterPro" id="IPR000209">
    <property type="entry name" value="Peptidase_S8/S53_dom"/>
</dbReference>
<accession>A0AAW9PW70</accession>
<dbReference type="SUPFAM" id="SSF49785">
    <property type="entry name" value="Galactose-binding domain-like"/>
    <property type="match status" value="1"/>
</dbReference>
<dbReference type="Gene3D" id="3.40.50.200">
    <property type="entry name" value="Peptidase S8/S53 domain"/>
    <property type="match status" value="1"/>
</dbReference>
<feature type="domain" description="Peptidase S8/S53" evidence="5">
    <location>
        <begin position="102"/>
        <end position="372"/>
    </location>
</feature>
<dbReference type="AlphaFoldDB" id="A0AAW9PW70"/>
<comment type="caution">
    <text evidence="6">The sequence shown here is derived from an EMBL/GenBank/DDBJ whole genome shotgun (WGS) entry which is preliminary data.</text>
</comment>
<evidence type="ECO:0000256" key="2">
    <source>
        <dbReference type="ARBA" id="ARBA00022801"/>
    </source>
</evidence>
<evidence type="ECO:0000313" key="6">
    <source>
        <dbReference type="EMBL" id="MEE3715155.1"/>
    </source>
</evidence>
<proteinExistence type="predicted"/>
<dbReference type="InterPro" id="IPR023828">
    <property type="entry name" value="Peptidase_S8_Ser-AS"/>
</dbReference>
<evidence type="ECO:0000256" key="3">
    <source>
        <dbReference type="ARBA" id="ARBA00022825"/>
    </source>
</evidence>
<feature type="chain" id="PRO_5043398732" evidence="4">
    <location>
        <begin position="29"/>
        <end position="559"/>
    </location>
</feature>
<dbReference type="Pfam" id="PF00082">
    <property type="entry name" value="Peptidase_S8"/>
    <property type="match status" value="1"/>
</dbReference>
<keyword evidence="4" id="KW-0732">Signal</keyword>
<feature type="signal peptide" evidence="4">
    <location>
        <begin position="1"/>
        <end position="28"/>
    </location>
</feature>
<keyword evidence="3" id="KW-0720">Serine protease</keyword>
<keyword evidence="7" id="KW-1185">Reference proteome</keyword>
<keyword evidence="1" id="KW-0645">Protease</keyword>
<reference evidence="6" key="1">
    <citation type="submission" date="2024-01" db="EMBL/GenBank/DDBJ databases">
        <title>Bank of Algae and Cyanobacteria of the Azores (BACA) strain genomes.</title>
        <authorList>
            <person name="Luz R."/>
            <person name="Cordeiro R."/>
            <person name="Fonseca A."/>
            <person name="Goncalves V."/>
        </authorList>
    </citation>
    <scope>NUCLEOTIDE SEQUENCE</scope>
    <source>
        <strain evidence="6">BACA0141</strain>
    </source>
</reference>
<dbReference type="EMBL" id="JAZBJZ010000001">
    <property type="protein sequence ID" value="MEE3715155.1"/>
    <property type="molecule type" value="Genomic_DNA"/>
</dbReference>
<dbReference type="InterPro" id="IPR008979">
    <property type="entry name" value="Galactose-bd-like_sf"/>
</dbReference>
<dbReference type="GO" id="GO:0006508">
    <property type="term" value="P:proteolysis"/>
    <property type="evidence" value="ECO:0007669"/>
    <property type="project" value="UniProtKB-KW"/>
</dbReference>
<evidence type="ECO:0000256" key="4">
    <source>
        <dbReference type="SAM" id="SignalP"/>
    </source>
</evidence>
<evidence type="ECO:0000259" key="5">
    <source>
        <dbReference type="Pfam" id="PF00082"/>
    </source>
</evidence>
<dbReference type="RefSeq" id="WP_330481578.1">
    <property type="nucleotide sequence ID" value="NZ_JAZBJZ010000001.1"/>
</dbReference>
<dbReference type="PROSITE" id="PS00138">
    <property type="entry name" value="SUBTILASE_SER"/>
    <property type="match status" value="1"/>
</dbReference>
<sequence length="559" mass="61887">MCRAYWFVSSMILTVALLPKFLPPNAQTALALDRSVGTPGIDARKLHVAPYNLTGKDICIGQIELSRPGQFAVDKIVNRLIQLDRVAIEPFEVFFRDGKPVPNRNLDDHSAQVAAVMISRNKIHQGVAPQAKLLSSAYAQRRRDGQPEAVLASQHVARQCNGNVRALNFSFGEPLNEDPRPKPKLDGNALLTLSLDWLAITYNTLPVVAGNQGKGGIPIPTDLYNGIVVGFTRERDGVYSQLDRGNLIDEPFIDRNGNGRYDVGEYFTDLNKDGKWTPGVESPTDGRRSLSLLAPGNNVMLPDLKGKFISANGTSFASPHVVGTIALLHEYADRQILNGQWGIDARRHEVIKAVLINSADKIKDTGDGKALGMSKTILDTYGKTWLDSEAYRSRDIPLSLHLGAGQLNAARAIQQFQAGQQSPGMVSTIGWDSHVVEATQYQEYIFAEPLMADSFVAITLTWDRLVSLNDKNGNRLFEIGESFKNGGINNLELYLMREQDNDISQNVWSSISKIDNLQHIFIKVPSAGRYKIRVVFSTPQNNDPIQRYGLAWWTAPVKR</sequence>